<dbReference type="InterPro" id="IPR058093">
    <property type="entry name" value="LA_2272-like"/>
</dbReference>
<dbReference type="NCBIfam" id="NF047436">
    <property type="entry name" value="LA_2272_repeat"/>
    <property type="match status" value="1"/>
</dbReference>
<accession>A0ABX7IDR6</accession>
<protein>
    <submittedName>
        <fullName evidence="1">Carboxypeptidase-like regulatory domain-containing protein</fullName>
    </submittedName>
</protein>
<dbReference type="EMBL" id="CP056775">
    <property type="protein sequence ID" value="QRR04130.1"/>
    <property type="molecule type" value="Genomic_DNA"/>
</dbReference>
<dbReference type="InterPro" id="IPR008969">
    <property type="entry name" value="CarboxyPept-like_regulatory"/>
</dbReference>
<sequence>MCQGQHLLNRIVTVKVKQEAVSSVLKMISTQGKFSFSYNSNLVPGDSLVSLNVSEKTVKQVLGQLFKTNYQYKEKGEYLIILPPAREKSNFINGYIYDEETNNPVDFASVYSRQLLISSLSGEDGHFQLKVRESAYPVSLSISKIGYGDTTLVLENARQEPVRISIRQHVVNLDTLIVRQSGSASTWLGRLLLSARLQAQGQNIRQFFVSLPYQASLTPGLSTQGRMSSQVINKFSLNLAGGYTGGTDGAEIAGGFNISNGNVQYAQIAGGFNLVSGDVKGAQIAGLLNHVTQSVIGAQVAGFANKTKGSVHGAQVSGFASTAAEKITGAQISGAYNQASDDLDGLQVSGAVNLAKEDVSGAQITGGVNIGKKTVKGTQIGVVNYAHRLKGVQIGVINVADSSSGASIGLLNFIKNSTSNVSVYTNEIVPVNVAWKLGTHHFYTVLQAGASWEEGSKAYTFGAGIGREFFPFKRLGMTAELGTQNIYLGNWDDISFLHRVQLAATLKLGKRLLLFAGPAFSFYQYDDDQKLKDGYKKYPAKGYRTYRIADEMTSWIGWQAGVSWRYGSGLR</sequence>
<evidence type="ECO:0000313" key="2">
    <source>
        <dbReference type="Proteomes" id="UP000612680"/>
    </source>
</evidence>
<reference evidence="1 2" key="1">
    <citation type="submission" date="2020-06" db="EMBL/GenBank/DDBJ databases">
        <title>Dyadobacter sandarakinus sp. nov., isolated from the soil of the Arctic Yellow River Station.</title>
        <authorList>
            <person name="Zhang Y."/>
            <person name="Peng F."/>
        </authorList>
    </citation>
    <scope>NUCLEOTIDE SEQUENCE [LARGE SCALE GENOMIC DNA]</scope>
    <source>
        <strain evidence="1 2">Q3-56</strain>
    </source>
</reference>
<evidence type="ECO:0000313" key="1">
    <source>
        <dbReference type="EMBL" id="QRR04130.1"/>
    </source>
</evidence>
<keyword evidence="2" id="KW-1185">Reference proteome</keyword>
<dbReference type="Pfam" id="PF13715">
    <property type="entry name" value="CarbopepD_reg_2"/>
    <property type="match status" value="1"/>
</dbReference>
<proteinExistence type="predicted"/>
<gene>
    <name evidence="1" type="ORF">HWI92_10030</name>
</gene>
<dbReference type="Proteomes" id="UP000612680">
    <property type="component" value="Chromosome"/>
</dbReference>
<organism evidence="1 2">
    <name type="scientific">Dyadobacter sandarakinus</name>
    <dbReference type="NCBI Taxonomy" id="2747268"/>
    <lineage>
        <taxon>Bacteria</taxon>
        <taxon>Pseudomonadati</taxon>
        <taxon>Bacteroidota</taxon>
        <taxon>Cytophagia</taxon>
        <taxon>Cytophagales</taxon>
        <taxon>Spirosomataceae</taxon>
        <taxon>Dyadobacter</taxon>
    </lineage>
</organism>
<name>A0ABX7IDR6_9BACT</name>
<dbReference type="SUPFAM" id="SSF49464">
    <property type="entry name" value="Carboxypeptidase regulatory domain-like"/>
    <property type="match status" value="1"/>
</dbReference>